<organism evidence="3 4">
    <name type="scientific">Phyllobacterium phragmitis</name>
    <dbReference type="NCBI Taxonomy" id="2670329"/>
    <lineage>
        <taxon>Bacteria</taxon>
        <taxon>Pseudomonadati</taxon>
        <taxon>Pseudomonadota</taxon>
        <taxon>Alphaproteobacteria</taxon>
        <taxon>Hyphomicrobiales</taxon>
        <taxon>Phyllobacteriaceae</taxon>
        <taxon>Phyllobacterium</taxon>
    </lineage>
</organism>
<name>A0A2S9IPV2_9HYPH</name>
<evidence type="ECO:0000256" key="2">
    <source>
        <dbReference type="SAM" id="Phobius"/>
    </source>
</evidence>
<protein>
    <submittedName>
        <fullName evidence="3">Exopolysaccharide production repressor protein exox</fullName>
    </submittedName>
</protein>
<dbReference type="Pfam" id="PF11089">
    <property type="entry name" value="SyrA"/>
    <property type="match status" value="1"/>
</dbReference>
<accession>A0A2S9IPV2</accession>
<dbReference type="InterPro" id="IPR024239">
    <property type="entry name" value="SyrA"/>
</dbReference>
<keyword evidence="2" id="KW-1133">Transmembrane helix</keyword>
<proteinExistence type="predicted"/>
<keyword evidence="4" id="KW-1185">Reference proteome</keyword>
<comment type="caution">
    <text evidence="3">The sequence shown here is derived from an EMBL/GenBank/DDBJ whole genome shotgun (WGS) entry which is preliminary data.</text>
</comment>
<sequence>MSFPKFLVGMLGVLIAFAVTTYMMTHSFWMTVIQTLICAVVIQIGYFGAILFLVMREKSRNAGKQVSSSGDEASQEPSQPFNTSATKTP</sequence>
<evidence type="ECO:0000256" key="1">
    <source>
        <dbReference type="SAM" id="MobiDB-lite"/>
    </source>
</evidence>
<dbReference type="RefSeq" id="WP_105742877.1">
    <property type="nucleotide sequence ID" value="NZ_PVBR01000011.1"/>
</dbReference>
<keyword evidence="2" id="KW-0472">Membrane</keyword>
<dbReference type="Proteomes" id="UP000239434">
    <property type="component" value="Unassembled WGS sequence"/>
</dbReference>
<evidence type="ECO:0000313" key="4">
    <source>
        <dbReference type="Proteomes" id="UP000239434"/>
    </source>
</evidence>
<reference evidence="3 4" key="1">
    <citation type="submission" date="2018-02" db="EMBL/GenBank/DDBJ databases">
        <title>The draft genome of Phyllobacterium sp. 1N-3.</title>
        <authorList>
            <person name="Liu L."/>
            <person name="Li L."/>
            <person name="Zhang X."/>
            <person name="Wang T."/>
            <person name="Liang L."/>
        </authorList>
    </citation>
    <scope>NUCLEOTIDE SEQUENCE [LARGE SCALE GENOMIC DNA]</scope>
    <source>
        <strain evidence="3 4">1N-3</strain>
    </source>
</reference>
<gene>
    <name evidence="3" type="ORF">C5748_15700</name>
</gene>
<dbReference type="EMBL" id="PVBR01000011">
    <property type="protein sequence ID" value="PRD42545.1"/>
    <property type="molecule type" value="Genomic_DNA"/>
</dbReference>
<keyword evidence="2" id="KW-0812">Transmembrane</keyword>
<dbReference type="AlphaFoldDB" id="A0A2S9IPV2"/>
<feature type="region of interest" description="Disordered" evidence="1">
    <location>
        <begin position="64"/>
        <end position="89"/>
    </location>
</feature>
<evidence type="ECO:0000313" key="3">
    <source>
        <dbReference type="EMBL" id="PRD42545.1"/>
    </source>
</evidence>
<feature type="transmembrane region" description="Helical" evidence="2">
    <location>
        <begin position="28"/>
        <end position="54"/>
    </location>
</feature>